<dbReference type="Pfam" id="PF01149">
    <property type="entry name" value="Fapy_DNA_glyco"/>
    <property type="match status" value="1"/>
</dbReference>
<dbReference type="Proteomes" id="UP000288197">
    <property type="component" value="Unassembled WGS sequence"/>
</dbReference>
<name>A0A369AYA4_9ENTE</name>
<evidence type="ECO:0000313" key="19">
    <source>
        <dbReference type="EMBL" id="RSU01462.1"/>
    </source>
</evidence>
<dbReference type="GO" id="GO:0006284">
    <property type="term" value="P:base-excision repair"/>
    <property type="evidence" value="ECO:0007669"/>
    <property type="project" value="InterPro"/>
</dbReference>
<keyword evidence="13 16" id="KW-0326">Glycosidase</keyword>
<dbReference type="FunFam" id="1.10.8.50:FF:000003">
    <property type="entry name" value="Formamidopyrimidine-DNA glycosylase"/>
    <property type="match status" value="1"/>
</dbReference>
<feature type="binding site" evidence="16">
    <location>
        <position position="92"/>
    </location>
    <ligand>
        <name>DNA</name>
        <dbReference type="ChEBI" id="CHEBI:16991"/>
    </ligand>
</feature>
<feature type="active site" description="Schiff-base intermediate with DNA" evidence="16">
    <location>
        <position position="2"/>
    </location>
</feature>
<evidence type="ECO:0000256" key="2">
    <source>
        <dbReference type="ARBA" id="ARBA00009409"/>
    </source>
</evidence>
<dbReference type="AlphaFoldDB" id="A0A369AYA4"/>
<keyword evidence="8 16" id="KW-0862">Zinc</keyword>
<evidence type="ECO:0000256" key="1">
    <source>
        <dbReference type="ARBA" id="ARBA00001668"/>
    </source>
</evidence>
<dbReference type="EC" id="4.2.99.18" evidence="16"/>
<dbReference type="Pfam" id="PF06831">
    <property type="entry name" value="H2TH"/>
    <property type="match status" value="1"/>
</dbReference>
<comment type="caution">
    <text evidence="19">The sequence shown here is derived from an EMBL/GenBank/DDBJ whole genome shotgun (WGS) entry which is preliminary data.</text>
</comment>
<comment type="function">
    <text evidence="15">Involved in base excision repair of DNA damaged by oxidation or by mutagenic agents. Acts as a DNA glycosylase that recognizes and removes damaged bases. Has a preference for oxidized purines, such as 7,8-dihydro-8-oxoguanine (8-oxoG). Has AP (apurinic/apyrimidinic) lyase activity and introduces nicks in the DNA strand. Cleaves the DNA backbone by beta-delta elimination to generate a single-strand break at the site of the removed base with both 3'- and 5'-phosphates.</text>
</comment>
<dbReference type="Pfam" id="PF06827">
    <property type="entry name" value="zf-FPG_IleRS"/>
    <property type="match status" value="1"/>
</dbReference>
<dbReference type="SUPFAM" id="SSF81624">
    <property type="entry name" value="N-terminal domain of MutM-like DNA repair proteins"/>
    <property type="match status" value="1"/>
</dbReference>
<dbReference type="InterPro" id="IPR035937">
    <property type="entry name" value="FPG_N"/>
</dbReference>
<dbReference type="PROSITE" id="PS01242">
    <property type="entry name" value="ZF_FPG_1"/>
    <property type="match status" value="1"/>
</dbReference>
<dbReference type="FunFam" id="3.20.190.10:FF:000001">
    <property type="entry name" value="Formamidopyrimidine-DNA glycosylase"/>
    <property type="match status" value="1"/>
</dbReference>
<dbReference type="PROSITE" id="PS51068">
    <property type="entry name" value="FPG_CAT"/>
    <property type="match status" value="1"/>
</dbReference>
<feature type="binding site" evidence="16">
    <location>
        <position position="111"/>
    </location>
    <ligand>
        <name>DNA</name>
        <dbReference type="ChEBI" id="CHEBI:16991"/>
    </ligand>
</feature>
<keyword evidence="11 16" id="KW-0456">Lyase</keyword>
<keyword evidence="7 16" id="KW-0378">Hydrolase</keyword>
<dbReference type="EC" id="3.2.2.23" evidence="16"/>
<evidence type="ECO:0000256" key="11">
    <source>
        <dbReference type="ARBA" id="ARBA00023239"/>
    </source>
</evidence>
<evidence type="ECO:0000256" key="13">
    <source>
        <dbReference type="ARBA" id="ARBA00023295"/>
    </source>
</evidence>
<keyword evidence="9 16" id="KW-0238">DNA-binding</keyword>
<dbReference type="PANTHER" id="PTHR22993">
    <property type="entry name" value="FORMAMIDOPYRIMIDINE-DNA GLYCOSYLASE"/>
    <property type="match status" value="1"/>
</dbReference>
<evidence type="ECO:0000259" key="17">
    <source>
        <dbReference type="PROSITE" id="PS51066"/>
    </source>
</evidence>
<dbReference type="InterPro" id="IPR015886">
    <property type="entry name" value="H2TH_FPG"/>
</dbReference>
<feature type="active site" description="Proton donor; for delta-elimination activity" evidence="16">
    <location>
        <position position="263"/>
    </location>
</feature>
<dbReference type="Gene3D" id="1.10.8.50">
    <property type="match status" value="1"/>
</dbReference>
<dbReference type="GO" id="GO:0140078">
    <property type="term" value="F:class I DNA-(apurinic or apyrimidinic site) endonuclease activity"/>
    <property type="evidence" value="ECO:0007669"/>
    <property type="project" value="UniProtKB-EC"/>
</dbReference>
<dbReference type="NCBIfam" id="TIGR00577">
    <property type="entry name" value="fpg"/>
    <property type="match status" value="1"/>
</dbReference>
<dbReference type="SUPFAM" id="SSF46946">
    <property type="entry name" value="S13-like H2TH domain"/>
    <property type="match status" value="1"/>
</dbReference>
<dbReference type="HAMAP" id="MF_00103">
    <property type="entry name" value="Fapy_DNA_glycosyl"/>
    <property type="match status" value="1"/>
</dbReference>
<feature type="binding site" evidence="16">
    <location>
        <position position="154"/>
    </location>
    <ligand>
        <name>DNA</name>
        <dbReference type="ChEBI" id="CHEBI:16991"/>
    </ligand>
</feature>
<dbReference type="GeneID" id="63146705"/>
<dbReference type="GO" id="GO:0034039">
    <property type="term" value="F:8-oxo-7,8-dihydroguanine DNA N-glycosylase activity"/>
    <property type="evidence" value="ECO:0007669"/>
    <property type="project" value="TreeGrafter"/>
</dbReference>
<gene>
    <name evidence="16" type="primary">mutM</name>
    <name evidence="16" type="synonym">fpg</name>
    <name evidence="19" type="ORF">CBF32_07970</name>
</gene>
<dbReference type="SMART" id="SM01232">
    <property type="entry name" value="H2TH"/>
    <property type="match status" value="1"/>
</dbReference>
<comment type="catalytic activity">
    <reaction evidence="14 16">
        <text>2'-deoxyribonucleotide-(2'-deoxyribose 5'-phosphate)-2'-deoxyribonucleotide-DNA = a 3'-end 2'-deoxyribonucleotide-(2,3-dehydro-2,3-deoxyribose 5'-phosphate)-DNA + a 5'-end 5'-phospho-2'-deoxyribonucleoside-DNA + H(+)</text>
        <dbReference type="Rhea" id="RHEA:66592"/>
        <dbReference type="Rhea" id="RHEA-COMP:13180"/>
        <dbReference type="Rhea" id="RHEA-COMP:16897"/>
        <dbReference type="Rhea" id="RHEA-COMP:17067"/>
        <dbReference type="ChEBI" id="CHEBI:15378"/>
        <dbReference type="ChEBI" id="CHEBI:136412"/>
        <dbReference type="ChEBI" id="CHEBI:157695"/>
        <dbReference type="ChEBI" id="CHEBI:167181"/>
        <dbReference type="EC" id="4.2.99.18"/>
    </reaction>
</comment>
<evidence type="ECO:0000256" key="7">
    <source>
        <dbReference type="ARBA" id="ARBA00022801"/>
    </source>
</evidence>
<evidence type="ECO:0000259" key="18">
    <source>
        <dbReference type="PROSITE" id="PS51068"/>
    </source>
</evidence>
<dbReference type="GO" id="GO:0008270">
    <property type="term" value="F:zinc ion binding"/>
    <property type="evidence" value="ECO:0007669"/>
    <property type="project" value="UniProtKB-UniRule"/>
</dbReference>
<dbReference type="InterPro" id="IPR010979">
    <property type="entry name" value="Ribosomal_uS13-like_H2TH"/>
</dbReference>
<keyword evidence="4 16" id="KW-0479">Metal-binding</keyword>
<evidence type="ECO:0000313" key="20">
    <source>
        <dbReference type="Proteomes" id="UP000288197"/>
    </source>
</evidence>
<comment type="function">
    <text evidence="16">Involved in base excision repair of DNA damaged by oxidation or by mutagenic agents. Acts as DNA glycosylase that recognizes and removes damaged bases. Has a preference for oxidized purines, such as 7,8-dihydro-8-oxoguanine (8-oxoG). Has AP (apurinic/apyrimidinic) lyase activity and introduces nicks in the DNA strand. Cleaves the DNA backbone by beta-delta elimination to generate a single-strand break at the site of the removed base with both 3'- and 5'-phosphates.</text>
</comment>
<dbReference type="Gene3D" id="3.20.190.10">
    <property type="entry name" value="MutM-like, N-terminal"/>
    <property type="match status" value="1"/>
</dbReference>
<dbReference type="PROSITE" id="PS51066">
    <property type="entry name" value="ZF_FPG_2"/>
    <property type="match status" value="1"/>
</dbReference>
<evidence type="ECO:0000256" key="15">
    <source>
        <dbReference type="ARBA" id="ARBA00060177"/>
    </source>
</evidence>
<comment type="cofactor">
    <cofactor evidence="16">
        <name>Zn(2+)</name>
        <dbReference type="ChEBI" id="CHEBI:29105"/>
    </cofactor>
    <text evidence="16">Binds 1 zinc ion per subunit.</text>
</comment>
<reference evidence="19 20" key="1">
    <citation type="submission" date="2017-05" db="EMBL/GenBank/DDBJ databases">
        <title>Vagococcus spp. assemblies.</title>
        <authorList>
            <person name="Gulvik C.A."/>
        </authorList>
    </citation>
    <scope>NUCLEOTIDE SEQUENCE [LARGE SCALE GENOMIC DNA]</scope>
    <source>
        <strain evidence="19 20">NCFB 2497</strain>
    </source>
</reference>
<evidence type="ECO:0000256" key="9">
    <source>
        <dbReference type="ARBA" id="ARBA00023125"/>
    </source>
</evidence>
<feature type="active site" description="Proton donor; for beta-elimination activity" evidence="16">
    <location>
        <position position="59"/>
    </location>
</feature>
<keyword evidence="12 16" id="KW-0511">Multifunctional enzyme</keyword>
<keyword evidence="10 16" id="KW-0234">DNA repair</keyword>
<dbReference type="GO" id="GO:0003690">
    <property type="term" value="F:double-stranded DNA binding"/>
    <property type="evidence" value="ECO:0007669"/>
    <property type="project" value="UniProtKB-ARBA"/>
</dbReference>
<evidence type="ECO:0000256" key="14">
    <source>
        <dbReference type="ARBA" id="ARBA00044632"/>
    </source>
</evidence>
<keyword evidence="6 16" id="KW-0863">Zinc-finger</keyword>
<comment type="subunit">
    <text evidence="3 16">Monomer.</text>
</comment>
<evidence type="ECO:0000256" key="5">
    <source>
        <dbReference type="ARBA" id="ARBA00022763"/>
    </source>
</evidence>
<dbReference type="PANTHER" id="PTHR22993:SF9">
    <property type="entry name" value="FORMAMIDOPYRIMIDINE-DNA GLYCOSYLASE"/>
    <property type="match status" value="1"/>
</dbReference>
<keyword evidence="5 16" id="KW-0227">DNA damage</keyword>
<keyword evidence="20" id="KW-1185">Reference proteome</keyword>
<dbReference type="OrthoDB" id="9800855at2"/>
<evidence type="ECO:0000256" key="6">
    <source>
        <dbReference type="ARBA" id="ARBA00022771"/>
    </source>
</evidence>
<feature type="domain" description="FPG-type" evidence="17">
    <location>
        <begin position="239"/>
        <end position="273"/>
    </location>
</feature>
<evidence type="ECO:0000256" key="3">
    <source>
        <dbReference type="ARBA" id="ARBA00011245"/>
    </source>
</evidence>
<dbReference type="NCBIfam" id="NF002211">
    <property type="entry name" value="PRK01103.1"/>
    <property type="match status" value="1"/>
</dbReference>
<evidence type="ECO:0000256" key="12">
    <source>
        <dbReference type="ARBA" id="ARBA00023268"/>
    </source>
</evidence>
<dbReference type="SMART" id="SM00898">
    <property type="entry name" value="Fapy_DNA_glyco"/>
    <property type="match status" value="1"/>
</dbReference>
<sequence length="281" mass="32200">MPELPEVETVRKGLENLVLNKTIKEVKVYWGKIIESPEVESFKIKLVGETIEKMERRGKYLIFKLTHYDMVSHLRMEGKFEFHKETDPVMKHTHVLFTFTDGTELRYLDVRKFGRLTLLEKDTALDYKGIKKLGPEPTVKEFDINPFALTLRKRNKAIKPLLLDQTLVTGLGNIYVDEALFRAEIHPEQEANTLKKEEVIRLHQEIIAVLGEAVEAGGSTIRTYQNALGDAGTFQISLNVYGQDGESCPRCGAEILKKKVAQRGTHYCPHCQIYRVRGEKK</sequence>
<accession>A0A369AYA4</accession>
<dbReference type="EMBL" id="NGJX01000007">
    <property type="protein sequence ID" value="RSU01462.1"/>
    <property type="molecule type" value="Genomic_DNA"/>
</dbReference>
<proteinExistence type="inferred from homology"/>
<dbReference type="InterPro" id="IPR012319">
    <property type="entry name" value="FPG_cat"/>
</dbReference>
<dbReference type="InterPro" id="IPR020629">
    <property type="entry name" value="FPG_Glyclase"/>
</dbReference>
<comment type="catalytic activity">
    <reaction evidence="1 16">
        <text>Hydrolysis of DNA containing ring-opened 7-methylguanine residues, releasing 2,6-diamino-4-hydroxy-5-(N-methyl)formamidopyrimidine.</text>
        <dbReference type="EC" id="3.2.2.23"/>
    </reaction>
</comment>
<feature type="domain" description="Formamidopyrimidine-DNA glycosylase catalytic" evidence="18">
    <location>
        <begin position="2"/>
        <end position="114"/>
    </location>
</feature>
<evidence type="ECO:0000256" key="10">
    <source>
        <dbReference type="ARBA" id="ARBA00023204"/>
    </source>
</evidence>
<dbReference type="GO" id="GO:0003684">
    <property type="term" value="F:damaged DNA binding"/>
    <property type="evidence" value="ECO:0007669"/>
    <property type="project" value="InterPro"/>
</dbReference>
<dbReference type="InterPro" id="IPR000214">
    <property type="entry name" value="Znf_DNA_glyclase/AP_lyase"/>
</dbReference>
<comment type="similarity">
    <text evidence="2 16">Belongs to the FPG family.</text>
</comment>
<dbReference type="InterPro" id="IPR010663">
    <property type="entry name" value="Znf_FPG/IleRS"/>
</dbReference>
<feature type="active site" description="Proton donor" evidence="16">
    <location>
        <position position="3"/>
    </location>
</feature>
<dbReference type="InterPro" id="IPR015887">
    <property type="entry name" value="DNA_glyclase_Znf_dom_DNA_BS"/>
</dbReference>
<evidence type="ECO:0000256" key="16">
    <source>
        <dbReference type="HAMAP-Rule" id="MF_00103"/>
    </source>
</evidence>
<dbReference type="CDD" id="cd08966">
    <property type="entry name" value="EcFpg-like_N"/>
    <property type="match status" value="1"/>
</dbReference>
<evidence type="ECO:0000256" key="4">
    <source>
        <dbReference type="ARBA" id="ARBA00022723"/>
    </source>
</evidence>
<dbReference type="SUPFAM" id="SSF57716">
    <property type="entry name" value="Glucocorticoid receptor-like (DNA-binding domain)"/>
    <property type="match status" value="1"/>
</dbReference>
<protein>
    <recommendedName>
        <fullName evidence="16">Formamidopyrimidine-DNA glycosylase</fullName>
        <shortName evidence="16">Fapy-DNA glycosylase</shortName>
        <ecNumber evidence="16">3.2.2.23</ecNumber>
    </recommendedName>
    <alternativeName>
        <fullName evidence="16">DNA-(apurinic or apyrimidinic site) lyase MutM</fullName>
        <shortName evidence="16">AP lyase MutM</shortName>
        <ecNumber evidence="16">4.2.99.18</ecNumber>
    </alternativeName>
</protein>
<evidence type="ECO:0000256" key="8">
    <source>
        <dbReference type="ARBA" id="ARBA00022833"/>
    </source>
</evidence>
<organism evidence="19 20">
    <name type="scientific">Vagococcus fluvialis</name>
    <dbReference type="NCBI Taxonomy" id="2738"/>
    <lineage>
        <taxon>Bacteria</taxon>
        <taxon>Bacillati</taxon>
        <taxon>Bacillota</taxon>
        <taxon>Bacilli</taxon>
        <taxon>Lactobacillales</taxon>
        <taxon>Enterococcaceae</taxon>
        <taxon>Vagococcus</taxon>
    </lineage>
</organism>
<dbReference type="RefSeq" id="WP_114289863.1">
    <property type="nucleotide sequence ID" value="NZ_CP081459.1"/>
</dbReference>